<dbReference type="Proteomes" id="UP000765509">
    <property type="component" value="Unassembled WGS sequence"/>
</dbReference>
<reference evidence="2" key="1">
    <citation type="submission" date="2021-03" db="EMBL/GenBank/DDBJ databases">
        <title>Draft genome sequence of rust myrtle Austropuccinia psidii MF-1, a brazilian biotype.</title>
        <authorList>
            <person name="Quecine M.C."/>
            <person name="Pachon D.M.R."/>
            <person name="Bonatelli M.L."/>
            <person name="Correr F.H."/>
            <person name="Franceschini L.M."/>
            <person name="Leite T.F."/>
            <person name="Margarido G.R.A."/>
            <person name="Almeida C.A."/>
            <person name="Ferrarezi J.A."/>
            <person name="Labate C.A."/>
        </authorList>
    </citation>
    <scope>NUCLEOTIDE SEQUENCE</scope>
    <source>
        <strain evidence="2">MF-1</strain>
    </source>
</reference>
<accession>A0A9Q3BXL7</accession>
<sequence length="227" mass="25002">MACANAWATPILMIRTHIRLFQKRSDGAPLPRPSRSNGDSVVWCPPPPRCPSALGVALPRIPTAQPLQAVDPTEASHSSSSSYSSWTQATKHKPNSLGLYMSLEGPALEEASFKYESNSWTTLHGPLFVTSKELFVKAIFSPFLNVNGRLVVCDNLKSMLGCCPMRILHSFASVNGFSRCSLLPASYSFCHFQDHVCNNIPYLIAIFLSTHNLHLPQPTSPHLEFHA</sequence>
<organism evidence="2 3">
    <name type="scientific">Austropuccinia psidii MF-1</name>
    <dbReference type="NCBI Taxonomy" id="1389203"/>
    <lineage>
        <taxon>Eukaryota</taxon>
        <taxon>Fungi</taxon>
        <taxon>Dikarya</taxon>
        <taxon>Basidiomycota</taxon>
        <taxon>Pucciniomycotina</taxon>
        <taxon>Pucciniomycetes</taxon>
        <taxon>Pucciniales</taxon>
        <taxon>Sphaerophragmiaceae</taxon>
        <taxon>Austropuccinia</taxon>
    </lineage>
</organism>
<comment type="caution">
    <text evidence="2">The sequence shown here is derived from an EMBL/GenBank/DDBJ whole genome shotgun (WGS) entry which is preliminary data.</text>
</comment>
<dbReference type="EMBL" id="AVOT02003405">
    <property type="protein sequence ID" value="MBW0473419.1"/>
    <property type="molecule type" value="Genomic_DNA"/>
</dbReference>
<evidence type="ECO:0000313" key="2">
    <source>
        <dbReference type="EMBL" id="MBW0473419.1"/>
    </source>
</evidence>
<gene>
    <name evidence="2" type="ORF">O181_013134</name>
</gene>
<evidence type="ECO:0000256" key="1">
    <source>
        <dbReference type="SAM" id="MobiDB-lite"/>
    </source>
</evidence>
<protein>
    <submittedName>
        <fullName evidence="2">Uncharacterized protein</fullName>
    </submittedName>
</protein>
<evidence type="ECO:0000313" key="3">
    <source>
        <dbReference type="Proteomes" id="UP000765509"/>
    </source>
</evidence>
<feature type="compositionally biased region" description="Low complexity" evidence="1">
    <location>
        <begin position="76"/>
        <end position="85"/>
    </location>
</feature>
<feature type="region of interest" description="Disordered" evidence="1">
    <location>
        <begin position="68"/>
        <end position="89"/>
    </location>
</feature>
<keyword evidence="3" id="KW-1185">Reference proteome</keyword>
<name>A0A9Q3BXL7_9BASI</name>
<dbReference type="AlphaFoldDB" id="A0A9Q3BXL7"/>
<proteinExistence type="predicted"/>